<dbReference type="GO" id="GO:0005886">
    <property type="term" value="C:plasma membrane"/>
    <property type="evidence" value="ECO:0007669"/>
    <property type="project" value="UniProtKB-SubCell"/>
</dbReference>
<comment type="function">
    <text evidence="1">Could be involved in insertion of integral membrane proteins into the membrane.</text>
</comment>
<dbReference type="PANTHER" id="PTHR33383:SF1">
    <property type="entry name" value="MEMBRANE PROTEIN INSERTION EFFICIENCY FACTOR-RELATED"/>
    <property type="match status" value="1"/>
</dbReference>
<evidence type="ECO:0000313" key="3">
    <source>
        <dbReference type="EMBL" id="GGO89838.1"/>
    </source>
</evidence>
<comment type="subcellular location">
    <subcellularLocation>
        <location evidence="1">Cell membrane</location>
        <topology evidence="1">Peripheral membrane protein</topology>
        <orientation evidence="1">Cytoplasmic side</orientation>
    </subcellularLocation>
</comment>
<evidence type="ECO:0000313" key="4">
    <source>
        <dbReference type="Proteomes" id="UP000641932"/>
    </source>
</evidence>
<keyword evidence="4" id="KW-1185">Reference proteome</keyword>
<comment type="caution">
    <text evidence="3">The sequence shown here is derived from an EMBL/GenBank/DDBJ whole genome shotgun (WGS) entry which is preliminary data.</text>
</comment>
<protein>
    <recommendedName>
        <fullName evidence="1">Putative membrane protein insertion efficiency factor</fullName>
    </recommendedName>
</protein>
<dbReference type="InterPro" id="IPR002696">
    <property type="entry name" value="Membr_insert_effic_factor_YidD"/>
</dbReference>
<organism evidence="3 4">
    <name type="scientific">Wenjunlia tyrosinilytica</name>
    <dbReference type="NCBI Taxonomy" id="1544741"/>
    <lineage>
        <taxon>Bacteria</taxon>
        <taxon>Bacillati</taxon>
        <taxon>Actinomycetota</taxon>
        <taxon>Actinomycetes</taxon>
        <taxon>Kitasatosporales</taxon>
        <taxon>Streptomycetaceae</taxon>
        <taxon>Wenjunlia</taxon>
    </lineage>
</organism>
<accession>A0A917ZRM1</accession>
<dbReference type="NCBIfam" id="TIGR00278">
    <property type="entry name" value="membrane protein insertion efficiency factor YidD"/>
    <property type="match status" value="1"/>
</dbReference>
<reference evidence="3" key="1">
    <citation type="journal article" date="2014" name="Int. J. Syst. Evol. Microbiol.">
        <title>Complete genome sequence of Corynebacterium casei LMG S-19264T (=DSM 44701T), isolated from a smear-ripened cheese.</title>
        <authorList>
            <consortium name="US DOE Joint Genome Institute (JGI-PGF)"/>
            <person name="Walter F."/>
            <person name="Albersmeier A."/>
            <person name="Kalinowski J."/>
            <person name="Ruckert C."/>
        </authorList>
    </citation>
    <scope>NUCLEOTIDE SEQUENCE</scope>
    <source>
        <strain evidence="3">CGMCC 4.7201</strain>
    </source>
</reference>
<name>A0A917ZRM1_9ACTN</name>
<dbReference type="PANTHER" id="PTHR33383">
    <property type="entry name" value="MEMBRANE PROTEIN INSERTION EFFICIENCY FACTOR-RELATED"/>
    <property type="match status" value="1"/>
</dbReference>
<keyword evidence="1" id="KW-0472">Membrane</keyword>
<comment type="similarity">
    <text evidence="1">Belongs to the UPF0161 family.</text>
</comment>
<dbReference type="Proteomes" id="UP000641932">
    <property type="component" value="Unassembled WGS sequence"/>
</dbReference>
<evidence type="ECO:0000256" key="2">
    <source>
        <dbReference type="SAM" id="MobiDB-lite"/>
    </source>
</evidence>
<dbReference type="EMBL" id="BMMS01000013">
    <property type="protein sequence ID" value="GGO89838.1"/>
    <property type="molecule type" value="Genomic_DNA"/>
</dbReference>
<dbReference type="SMART" id="SM01234">
    <property type="entry name" value="Haemolytic"/>
    <property type="match status" value="1"/>
</dbReference>
<dbReference type="HAMAP" id="MF_00386">
    <property type="entry name" value="UPF0161_YidD"/>
    <property type="match status" value="1"/>
</dbReference>
<dbReference type="AlphaFoldDB" id="A0A917ZRM1"/>
<gene>
    <name evidence="3" type="ORF">GCM10012280_34010</name>
</gene>
<reference evidence="3" key="2">
    <citation type="submission" date="2020-09" db="EMBL/GenBank/DDBJ databases">
        <authorList>
            <person name="Sun Q."/>
            <person name="Zhou Y."/>
        </authorList>
    </citation>
    <scope>NUCLEOTIDE SEQUENCE</scope>
    <source>
        <strain evidence="3">CGMCC 4.7201</strain>
    </source>
</reference>
<proteinExistence type="inferred from homology"/>
<dbReference type="RefSeq" id="WP_229698495.1">
    <property type="nucleotide sequence ID" value="NZ_BMMS01000013.1"/>
</dbReference>
<sequence length="149" mass="16037">MAQGQSGCLGRRKRKKKKEKGDGGGDGSATECGCDALDCCDLMVLMQLRMLGAVVLAALGLGRTVRALNEEAGTPKGFLARRMHTAVRYYQVRISPRYGARCRYKPTCSAYAATALRRHGALRGGLLTLRRLARCNPRGGRGADPVPEA</sequence>
<evidence type="ECO:0000256" key="1">
    <source>
        <dbReference type="HAMAP-Rule" id="MF_00386"/>
    </source>
</evidence>
<dbReference type="Pfam" id="PF01809">
    <property type="entry name" value="YidD"/>
    <property type="match status" value="1"/>
</dbReference>
<feature type="region of interest" description="Disordered" evidence="2">
    <location>
        <begin position="1"/>
        <end position="28"/>
    </location>
</feature>
<keyword evidence="1" id="KW-1003">Cell membrane</keyword>